<dbReference type="PANTHER" id="PTHR30543:SF21">
    <property type="entry name" value="NAD(P)H-DEPENDENT FMN REDUCTASE LOT6"/>
    <property type="match status" value="1"/>
</dbReference>
<reference evidence="2" key="1">
    <citation type="journal article" date="2014" name="Int. J. Syst. Evol. Microbiol.">
        <title>Complete genome of a new Firmicutes species belonging to the dominant human colonic microbiota ('Ruminococcus bicirculans') reveals two chromosomes and a selective capacity to utilize plant glucans.</title>
        <authorList>
            <consortium name="NISC Comparative Sequencing Program"/>
            <person name="Wegmann U."/>
            <person name="Louis P."/>
            <person name="Goesmann A."/>
            <person name="Henrissat B."/>
            <person name="Duncan S.H."/>
            <person name="Flint H.J."/>
        </authorList>
    </citation>
    <scope>NUCLEOTIDE SEQUENCE</scope>
    <source>
        <strain evidence="2">NBRC 109915</strain>
    </source>
</reference>
<dbReference type="InterPro" id="IPR050712">
    <property type="entry name" value="NAD(P)H-dep_reductase"/>
</dbReference>
<dbReference type="InterPro" id="IPR005025">
    <property type="entry name" value="FMN_Rdtase-like_dom"/>
</dbReference>
<dbReference type="InterPro" id="IPR029039">
    <property type="entry name" value="Flavoprotein-like_sf"/>
</dbReference>
<evidence type="ECO:0000259" key="1">
    <source>
        <dbReference type="Pfam" id="PF03358"/>
    </source>
</evidence>
<name>A0ABQ5VPM0_9RHOB</name>
<feature type="domain" description="NADPH-dependent FMN reductase-like" evidence="1">
    <location>
        <begin position="3"/>
        <end position="150"/>
    </location>
</feature>
<organism evidence="2 3">
    <name type="scientific">Sulfitobacter pacificus</name>
    <dbReference type="NCBI Taxonomy" id="1499314"/>
    <lineage>
        <taxon>Bacteria</taxon>
        <taxon>Pseudomonadati</taxon>
        <taxon>Pseudomonadota</taxon>
        <taxon>Alphaproteobacteria</taxon>
        <taxon>Rhodobacterales</taxon>
        <taxon>Roseobacteraceae</taxon>
        <taxon>Sulfitobacter</taxon>
    </lineage>
</organism>
<evidence type="ECO:0000313" key="2">
    <source>
        <dbReference type="EMBL" id="GLQ29140.1"/>
    </source>
</evidence>
<proteinExistence type="predicted"/>
<sequence length="187" mass="19734">MSKLLFFAGSSRKESVNSKLAQSAAELGQSCEPSRISVTLVDLADFDAPNVDGASATTAEVPEQVIKFRELLRAHDGFFIGSDEYTGAYSSILRNLIGWLVLTSGPDDTAFKSKPVAICGASSRGVGSVRGHPALQQLFVTLGANVISQHIRLGTAAGAFQQDGKLTESVKRQLLDNAIPKLLSAVG</sequence>
<dbReference type="Pfam" id="PF03358">
    <property type="entry name" value="FMN_red"/>
    <property type="match status" value="1"/>
</dbReference>
<reference evidence="2" key="2">
    <citation type="submission" date="2023-01" db="EMBL/GenBank/DDBJ databases">
        <title>Draft genome sequence of Sulfitobacter pacificus strain NBRC 109915.</title>
        <authorList>
            <person name="Sun Q."/>
            <person name="Mori K."/>
        </authorList>
    </citation>
    <scope>NUCLEOTIDE SEQUENCE</scope>
    <source>
        <strain evidence="2">NBRC 109915</strain>
    </source>
</reference>
<dbReference type="SUPFAM" id="SSF52218">
    <property type="entry name" value="Flavoproteins"/>
    <property type="match status" value="1"/>
</dbReference>
<dbReference type="PANTHER" id="PTHR30543">
    <property type="entry name" value="CHROMATE REDUCTASE"/>
    <property type="match status" value="1"/>
</dbReference>
<accession>A0ABQ5VPM0</accession>
<evidence type="ECO:0000313" key="3">
    <source>
        <dbReference type="Proteomes" id="UP001161388"/>
    </source>
</evidence>
<comment type="caution">
    <text evidence="2">The sequence shown here is derived from an EMBL/GenBank/DDBJ whole genome shotgun (WGS) entry which is preliminary data.</text>
</comment>
<dbReference type="Gene3D" id="3.40.50.360">
    <property type="match status" value="1"/>
</dbReference>
<dbReference type="Proteomes" id="UP001161388">
    <property type="component" value="Unassembled WGS sequence"/>
</dbReference>
<protein>
    <submittedName>
        <fullName evidence="2">FMN reductase</fullName>
    </submittedName>
</protein>
<keyword evidence="3" id="KW-1185">Reference proteome</keyword>
<dbReference type="RefSeq" id="WP_138865862.1">
    <property type="nucleotide sequence ID" value="NZ_BSNL01000007.1"/>
</dbReference>
<gene>
    <name evidence="2" type="ORF">GCM10007927_39430</name>
</gene>
<dbReference type="EMBL" id="BSNL01000007">
    <property type="protein sequence ID" value="GLQ29140.1"/>
    <property type="molecule type" value="Genomic_DNA"/>
</dbReference>